<keyword evidence="2" id="KW-0472">Membrane</keyword>
<feature type="transmembrane region" description="Helical" evidence="2">
    <location>
        <begin position="585"/>
        <end position="605"/>
    </location>
</feature>
<feature type="region of interest" description="Disordered" evidence="1">
    <location>
        <begin position="273"/>
        <end position="299"/>
    </location>
</feature>
<dbReference type="InterPro" id="IPR010390">
    <property type="entry name" value="ABC-2_transporter-like"/>
</dbReference>
<dbReference type="Proteomes" id="UP001595816">
    <property type="component" value="Unassembled WGS sequence"/>
</dbReference>
<dbReference type="EMBL" id="JBHSAY010000015">
    <property type="protein sequence ID" value="MFC4134360.1"/>
    <property type="molecule type" value="Genomic_DNA"/>
</dbReference>
<comment type="caution">
    <text evidence="3">The sequence shown here is derived from an EMBL/GenBank/DDBJ whole genome shotgun (WGS) entry which is preliminary data.</text>
</comment>
<accession>A0ABV8LVR0</accession>
<dbReference type="Pfam" id="PF06182">
    <property type="entry name" value="ABC2_membrane_6"/>
    <property type="match status" value="1"/>
</dbReference>
<evidence type="ECO:0000313" key="4">
    <source>
        <dbReference type="Proteomes" id="UP001595816"/>
    </source>
</evidence>
<protein>
    <submittedName>
        <fullName evidence="3">ABC-2 family transporter protein</fullName>
    </submittedName>
</protein>
<organism evidence="3 4">
    <name type="scientific">Hamadaea flava</name>
    <dbReference type="NCBI Taxonomy" id="1742688"/>
    <lineage>
        <taxon>Bacteria</taxon>
        <taxon>Bacillati</taxon>
        <taxon>Actinomycetota</taxon>
        <taxon>Actinomycetes</taxon>
        <taxon>Micromonosporales</taxon>
        <taxon>Micromonosporaceae</taxon>
        <taxon>Hamadaea</taxon>
    </lineage>
</organism>
<proteinExistence type="predicted"/>
<dbReference type="PANTHER" id="PTHR36832:SF2">
    <property type="entry name" value="INTEGRAL MEMBRANE PROTEIN"/>
    <property type="match status" value="1"/>
</dbReference>
<feature type="transmembrane region" description="Helical" evidence="2">
    <location>
        <begin position="375"/>
        <end position="400"/>
    </location>
</feature>
<sequence>MTLLALTLLVGLTLRTVLALPVLTLPVLTLPRLALLRAGLAVDLAGRAELRAVARLALRSRAVLSRLALSRVALPGLAVSWLPVLTLPRLALLRAGLAVDLAGRAELLALRLTVRRLRVPRLAVPRLALLTVSLLSRLSRLAGLALRTVLALLRAGLAVDLAGRAVLRLTVRCLRTARVLPRGELAGRRTVAGLRVTRARVLRLTRVLWLAGVLLVAVGARRQRLAVRPELRLRHAGRTGRERPRRRGLAVLLRIGVVVGGLALSRHLRPRRGRRASPSWDVRPGPAAGALDGHATPREDRVAGVPAKTVVPPFPDDDRVTPAGREDAVATGGYGVPNVTATVARVPFRNFSEVVGRFGALAAIGFRRYATYRQAAIASLATNTMFGFLRSYVLLGVAAGTGAAAGYSTEQLLTFVWLGQGLIGVVQLWGWTELSDRIRSGDVVMDLLRPQRTLTTYLAQDMGRAGLAMLIRFAPPLIVASLVFGLAKPQHVWTYPLGLLSIVLAVVVCFCCRFLVNCCAYWLLDNRGPSMFWLFCSGLFGGLFFPLHFLPEPLTWALWLATPFPSLLQAPLDVISEYAGRPGPLVIVGLQLFWAAVLLGLCELIQRRAERKLVVQGG</sequence>
<evidence type="ECO:0000256" key="1">
    <source>
        <dbReference type="SAM" id="MobiDB-lite"/>
    </source>
</evidence>
<reference evidence="4" key="1">
    <citation type="journal article" date="2019" name="Int. J. Syst. Evol. Microbiol.">
        <title>The Global Catalogue of Microorganisms (GCM) 10K type strain sequencing project: providing services to taxonomists for standard genome sequencing and annotation.</title>
        <authorList>
            <consortium name="The Broad Institute Genomics Platform"/>
            <consortium name="The Broad Institute Genome Sequencing Center for Infectious Disease"/>
            <person name="Wu L."/>
            <person name="Ma J."/>
        </authorList>
    </citation>
    <scope>NUCLEOTIDE SEQUENCE [LARGE SCALE GENOMIC DNA]</scope>
    <source>
        <strain evidence="4">CGMCC 4.7289</strain>
    </source>
</reference>
<feature type="transmembrane region" description="Helical" evidence="2">
    <location>
        <begin position="467"/>
        <end position="487"/>
    </location>
</feature>
<feature type="transmembrane region" description="Helical" evidence="2">
    <location>
        <begin position="531"/>
        <end position="550"/>
    </location>
</feature>
<keyword evidence="4" id="KW-1185">Reference proteome</keyword>
<feature type="transmembrane region" description="Helical" evidence="2">
    <location>
        <begin position="248"/>
        <end position="265"/>
    </location>
</feature>
<keyword evidence="2" id="KW-0812">Transmembrane</keyword>
<gene>
    <name evidence="3" type="ORF">ACFOZ4_27430</name>
</gene>
<feature type="transmembrane region" description="Helical" evidence="2">
    <location>
        <begin position="412"/>
        <end position="431"/>
    </location>
</feature>
<keyword evidence="2" id="KW-1133">Transmembrane helix</keyword>
<feature type="transmembrane region" description="Helical" evidence="2">
    <location>
        <begin position="499"/>
        <end position="524"/>
    </location>
</feature>
<evidence type="ECO:0000256" key="2">
    <source>
        <dbReference type="SAM" id="Phobius"/>
    </source>
</evidence>
<dbReference type="PANTHER" id="PTHR36832">
    <property type="entry name" value="SLR1174 PROTEIN-RELATED"/>
    <property type="match status" value="1"/>
</dbReference>
<evidence type="ECO:0000313" key="3">
    <source>
        <dbReference type="EMBL" id="MFC4134360.1"/>
    </source>
</evidence>
<name>A0ABV8LVR0_9ACTN</name>